<reference evidence="19" key="1">
    <citation type="submission" date="2021-11" db="EMBL/GenBank/DDBJ databases">
        <title>BS-T2-15 a new species belonging to the Comamonadaceae family isolated from the soil of a French oak forest.</title>
        <authorList>
            <person name="Mieszkin S."/>
            <person name="Alain K."/>
        </authorList>
    </citation>
    <scope>NUCLEOTIDE SEQUENCE</scope>
    <source>
        <strain evidence="19">BS-T2-15</strain>
    </source>
</reference>
<evidence type="ECO:0000259" key="18">
    <source>
        <dbReference type="PROSITE" id="PS50999"/>
    </source>
</evidence>
<evidence type="ECO:0000256" key="14">
    <source>
        <dbReference type="ARBA" id="ARBA00023288"/>
    </source>
</evidence>
<dbReference type="InterPro" id="IPR010514">
    <property type="entry name" value="COX_ARM"/>
</dbReference>
<proteinExistence type="inferred from homology"/>
<evidence type="ECO:0000256" key="12">
    <source>
        <dbReference type="ARBA" id="ARBA00023136"/>
    </source>
</evidence>
<dbReference type="GO" id="GO:0005507">
    <property type="term" value="F:copper ion binding"/>
    <property type="evidence" value="ECO:0007669"/>
    <property type="project" value="InterPro"/>
</dbReference>
<keyword evidence="12 15" id="KW-0472">Membrane</keyword>
<feature type="domain" description="Cytochrome oxidase subunit II copper A binding" evidence="17">
    <location>
        <begin position="124"/>
        <end position="236"/>
    </location>
</feature>
<sequence>MKQARSSTRLAGVLTFAMAALLSGCHASLLEPAGKIAVDEKSLIITATLLMLIVVIPVILMALYFPWKYRESNKSATYTPNWSYSHRIEAVVWAIPIAIILVLGTITWKTTHELDPYKPLESSVKPITIEVVSLDWKWLFIYPDQHIATVNEIQFPAGTPVNFKITSDTVMNVFFIPQLGSQIYAMAGMQTQVNLIADQPGTFDGLSTNFSGAGFPDMKFTATASSQAGFDAWVAKVKASGNKLGLDNYGDLAKPSSKDPVKYFSTVEPVLFAAVLDKYMDKSSGLKLADKICLPNKVAAATSKERAE</sequence>
<dbReference type="Proteomes" id="UP001139353">
    <property type="component" value="Unassembled WGS sequence"/>
</dbReference>
<keyword evidence="13" id="KW-0564">Palmitate</keyword>
<keyword evidence="10 16" id="KW-1133">Transmembrane helix</keyword>
<comment type="similarity">
    <text evidence="3 15">Belongs to the cytochrome c oxidase subunit 2 family.</text>
</comment>
<dbReference type="PROSITE" id="PS50857">
    <property type="entry name" value="COX2_CUA"/>
    <property type="match status" value="1"/>
</dbReference>
<keyword evidence="20" id="KW-1185">Reference proteome</keyword>
<dbReference type="InterPro" id="IPR034227">
    <property type="entry name" value="CuRO_UO_II"/>
</dbReference>
<dbReference type="Gene3D" id="1.10.287.90">
    <property type="match status" value="1"/>
</dbReference>
<dbReference type="EMBL" id="JAJLJH010000001">
    <property type="protein sequence ID" value="MCK9685770.1"/>
    <property type="molecule type" value="Genomic_DNA"/>
</dbReference>
<dbReference type="SUPFAM" id="SSF81464">
    <property type="entry name" value="Cytochrome c oxidase subunit II-like, transmembrane region"/>
    <property type="match status" value="1"/>
</dbReference>
<accession>A0A9X1YI06</accession>
<keyword evidence="7 16" id="KW-0812">Transmembrane</keyword>
<evidence type="ECO:0000256" key="7">
    <source>
        <dbReference type="ARBA" id="ARBA00022692"/>
    </source>
</evidence>
<keyword evidence="14" id="KW-0449">Lipoprotein</keyword>
<dbReference type="GO" id="GO:0009486">
    <property type="term" value="F:cytochrome bo3 ubiquinol oxidase activity"/>
    <property type="evidence" value="ECO:0007669"/>
    <property type="project" value="InterPro"/>
</dbReference>
<keyword evidence="5 15" id="KW-1003">Cell membrane</keyword>
<dbReference type="InterPro" id="IPR045187">
    <property type="entry name" value="CcO_II"/>
</dbReference>
<dbReference type="InterPro" id="IPR002429">
    <property type="entry name" value="CcO_II-like_C"/>
</dbReference>
<keyword evidence="6 15" id="KW-0679">Respiratory chain</keyword>
<dbReference type="CDD" id="cd04212">
    <property type="entry name" value="CuRO_UO_II"/>
    <property type="match status" value="1"/>
</dbReference>
<dbReference type="InterPro" id="IPR011759">
    <property type="entry name" value="Cyt_c_oxidase_su2_TM_dom"/>
</dbReference>
<dbReference type="GO" id="GO:0005886">
    <property type="term" value="C:plasma membrane"/>
    <property type="evidence" value="ECO:0007669"/>
    <property type="project" value="UniProtKB-SubCell"/>
</dbReference>
<dbReference type="InterPro" id="IPR008972">
    <property type="entry name" value="Cupredoxin"/>
</dbReference>
<evidence type="ECO:0000256" key="9">
    <source>
        <dbReference type="ARBA" id="ARBA00022982"/>
    </source>
</evidence>
<evidence type="ECO:0000256" key="10">
    <source>
        <dbReference type="ARBA" id="ARBA00022989"/>
    </source>
</evidence>
<dbReference type="NCBIfam" id="TIGR01433">
    <property type="entry name" value="CyoA"/>
    <property type="match status" value="1"/>
</dbReference>
<keyword evidence="9 15" id="KW-0249">Electron transport</keyword>
<organism evidence="19 20">
    <name type="scientific">Scleromatobacter humisilvae</name>
    <dbReference type="NCBI Taxonomy" id="2897159"/>
    <lineage>
        <taxon>Bacteria</taxon>
        <taxon>Pseudomonadati</taxon>
        <taxon>Pseudomonadota</taxon>
        <taxon>Betaproteobacteria</taxon>
        <taxon>Burkholderiales</taxon>
        <taxon>Sphaerotilaceae</taxon>
        <taxon>Scleromatobacter</taxon>
    </lineage>
</organism>
<dbReference type="GO" id="GO:0016682">
    <property type="term" value="F:oxidoreductase activity, acting on diphenols and related substances as donors, oxygen as acceptor"/>
    <property type="evidence" value="ECO:0007669"/>
    <property type="project" value="InterPro"/>
</dbReference>
<evidence type="ECO:0000256" key="5">
    <source>
        <dbReference type="ARBA" id="ARBA00022475"/>
    </source>
</evidence>
<dbReference type="GO" id="GO:0042773">
    <property type="term" value="P:ATP synthesis coupled electron transport"/>
    <property type="evidence" value="ECO:0007669"/>
    <property type="project" value="TreeGrafter"/>
</dbReference>
<gene>
    <name evidence="19" type="primary">cyoA</name>
    <name evidence="19" type="ORF">LPC04_08610</name>
</gene>
<evidence type="ECO:0000259" key="17">
    <source>
        <dbReference type="PROSITE" id="PS50857"/>
    </source>
</evidence>
<keyword evidence="4 15" id="KW-0813">Transport</keyword>
<evidence type="ECO:0000313" key="19">
    <source>
        <dbReference type="EMBL" id="MCK9685770.1"/>
    </source>
</evidence>
<evidence type="ECO:0000256" key="8">
    <source>
        <dbReference type="ARBA" id="ARBA00022729"/>
    </source>
</evidence>
<evidence type="ECO:0000313" key="20">
    <source>
        <dbReference type="Proteomes" id="UP001139353"/>
    </source>
</evidence>
<evidence type="ECO:0000256" key="15">
    <source>
        <dbReference type="PIRNR" id="PIRNR000292"/>
    </source>
</evidence>
<protein>
    <recommendedName>
        <fullName evidence="15">Ubiquinol oxidase subunit 2</fullName>
    </recommendedName>
</protein>
<dbReference type="Pfam" id="PF06481">
    <property type="entry name" value="COX_ARM"/>
    <property type="match status" value="1"/>
</dbReference>
<dbReference type="RefSeq" id="WP_275681762.1">
    <property type="nucleotide sequence ID" value="NZ_JAJLJH010000001.1"/>
</dbReference>
<dbReference type="PROSITE" id="PS51257">
    <property type="entry name" value="PROKAR_LIPOPROTEIN"/>
    <property type="match status" value="1"/>
</dbReference>
<feature type="transmembrane region" description="Helical" evidence="16">
    <location>
        <begin position="88"/>
        <end position="108"/>
    </location>
</feature>
<keyword evidence="11 15" id="KW-0560">Oxidoreductase</keyword>
<feature type="domain" description="Cytochrome oxidase subunit II transmembrane region profile" evidence="18">
    <location>
        <begin position="21"/>
        <end position="118"/>
    </location>
</feature>
<evidence type="ECO:0000256" key="16">
    <source>
        <dbReference type="SAM" id="Phobius"/>
    </source>
</evidence>
<evidence type="ECO:0000256" key="13">
    <source>
        <dbReference type="ARBA" id="ARBA00023139"/>
    </source>
</evidence>
<dbReference type="SUPFAM" id="SSF49503">
    <property type="entry name" value="Cupredoxins"/>
    <property type="match status" value="1"/>
</dbReference>
<name>A0A9X1YI06_9BURK</name>
<dbReference type="GO" id="GO:0004129">
    <property type="term" value="F:cytochrome-c oxidase activity"/>
    <property type="evidence" value="ECO:0007669"/>
    <property type="project" value="UniProtKB-UniRule"/>
</dbReference>
<comment type="subcellular location">
    <subcellularLocation>
        <location evidence="2">Cell membrane</location>
        <topology evidence="2">Multi-pass membrane protein</topology>
    </subcellularLocation>
    <subcellularLocation>
        <location evidence="1">Periplasm</location>
    </subcellularLocation>
</comment>
<dbReference type="PANTHER" id="PTHR22888:SF18">
    <property type="entry name" value="CYTOCHROME BO(3) UBIQUINOL OXIDASE SUBUNIT 2"/>
    <property type="match status" value="1"/>
</dbReference>
<dbReference type="InterPro" id="IPR006333">
    <property type="entry name" value="Cyt_o_ubiquinol_oxidase_su2"/>
</dbReference>
<dbReference type="AlphaFoldDB" id="A0A9X1YI06"/>
<feature type="transmembrane region" description="Helical" evidence="16">
    <location>
        <begin position="43"/>
        <end position="67"/>
    </location>
</feature>
<dbReference type="Gene3D" id="2.60.40.420">
    <property type="entry name" value="Cupredoxins - blue copper proteins"/>
    <property type="match status" value="1"/>
</dbReference>
<evidence type="ECO:0000256" key="11">
    <source>
        <dbReference type="ARBA" id="ARBA00023002"/>
    </source>
</evidence>
<evidence type="ECO:0000256" key="4">
    <source>
        <dbReference type="ARBA" id="ARBA00022448"/>
    </source>
</evidence>
<dbReference type="GO" id="GO:0042597">
    <property type="term" value="C:periplasmic space"/>
    <property type="evidence" value="ECO:0007669"/>
    <property type="project" value="UniProtKB-SubCell"/>
</dbReference>
<dbReference type="InterPro" id="IPR036257">
    <property type="entry name" value="Cyt_c_oxidase_su2_TM_sf"/>
</dbReference>
<dbReference type="Pfam" id="PF00116">
    <property type="entry name" value="COX2"/>
    <property type="match status" value="1"/>
</dbReference>
<dbReference type="PIRSF" id="PIRSF000292">
    <property type="entry name" value="Ubi_od_II"/>
    <property type="match status" value="1"/>
</dbReference>
<evidence type="ECO:0000256" key="3">
    <source>
        <dbReference type="ARBA" id="ARBA00007866"/>
    </source>
</evidence>
<dbReference type="PROSITE" id="PS50999">
    <property type="entry name" value="COX2_TM"/>
    <property type="match status" value="1"/>
</dbReference>
<evidence type="ECO:0000256" key="1">
    <source>
        <dbReference type="ARBA" id="ARBA00004418"/>
    </source>
</evidence>
<evidence type="ECO:0000256" key="2">
    <source>
        <dbReference type="ARBA" id="ARBA00004651"/>
    </source>
</evidence>
<keyword evidence="8" id="KW-0732">Signal</keyword>
<evidence type="ECO:0000256" key="6">
    <source>
        <dbReference type="ARBA" id="ARBA00022660"/>
    </source>
</evidence>
<comment type="caution">
    <text evidence="19">The sequence shown here is derived from an EMBL/GenBank/DDBJ whole genome shotgun (WGS) entry which is preliminary data.</text>
</comment>
<dbReference type="PANTHER" id="PTHR22888">
    <property type="entry name" value="CYTOCHROME C OXIDASE, SUBUNIT II"/>
    <property type="match status" value="1"/>
</dbReference>